<dbReference type="EMBL" id="VULR01000014">
    <property type="protein sequence ID" value="MSS44003.1"/>
    <property type="molecule type" value="Genomic_DNA"/>
</dbReference>
<sequence>MTNILSSLASGSDHMDHVKTQMPYALTAAVVSCILYLILGFVL</sequence>
<name>A0A844FIR8_9FIRM</name>
<proteinExistence type="predicted"/>
<keyword evidence="3 6" id="KW-0812">Transmembrane</keyword>
<feature type="domain" description="Na+/H+ antiporter NhaC-like C-terminal" evidence="7">
    <location>
        <begin position="2"/>
        <end position="41"/>
    </location>
</feature>
<keyword evidence="4 6" id="KW-1133">Transmembrane helix</keyword>
<reference evidence="8 9" key="1">
    <citation type="submission" date="2019-08" db="EMBL/GenBank/DDBJ databases">
        <title>In-depth cultivation of the pig gut microbiome towards novel bacterial diversity and tailored functional studies.</title>
        <authorList>
            <person name="Wylensek D."/>
            <person name="Hitch T.C.A."/>
            <person name="Clavel T."/>
        </authorList>
    </citation>
    <scope>NUCLEOTIDE SEQUENCE [LARGE SCALE GENOMIC DNA]</scope>
    <source>
        <strain evidence="8 9">Med78-601-WT-4W-RMD-3</strain>
    </source>
</reference>
<feature type="transmembrane region" description="Helical" evidence="6">
    <location>
        <begin position="22"/>
        <end position="42"/>
    </location>
</feature>
<gene>
    <name evidence="8" type="ORF">FYJ27_09730</name>
</gene>
<keyword evidence="2" id="KW-1003">Cell membrane</keyword>
<dbReference type="RefSeq" id="WP_326831075.1">
    <property type="nucleotide sequence ID" value="NZ_JAHLOA010000002.1"/>
</dbReference>
<evidence type="ECO:0000256" key="1">
    <source>
        <dbReference type="ARBA" id="ARBA00004651"/>
    </source>
</evidence>
<dbReference type="Pfam" id="PF03553">
    <property type="entry name" value="Na_H_antiporter"/>
    <property type="match status" value="1"/>
</dbReference>
<dbReference type="AlphaFoldDB" id="A0A844FIR8"/>
<evidence type="ECO:0000256" key="6">
    <source>
        <dbReference type="SAM" id="Phobius"/>
    </source>
</evidence>
<comment type="caution">
    <text evidence="8">The sequence shown here is derived from an EMBL/GenBank/DDBJ whole genome shotgun (WGS) entry which is preliminary data.</text>
</comment>
<accession>A0A844FIR8</accession>
<evidence type="ECO:0000256" key="4">
    <source>
        <dbReference type="ARBA" id="ARBA00022989"/>
    </source>
</evidence>
<evidence type="ECO:0000259" key="7">
    <source>
        <dbReference type="Pfam" id="PF03553"/>
    </source>
</evidence>
<comment type="subcellular location">
    <subcellularLocation>
        <location evidence="1">Cell membrane</location>
        <topology evidence="1">Multi-pass membrane protein</topology>
    </subcellularLocation>
</comment>
<dbReference type="Proteomes" id="UP000462760">
    <property type="component" value="Unassembled WGS sequence"/>
</dbReference>
<dbReference type="GO" id="GO:0005886">
    <property type="term" value="C:plasma membrane"/>
    <property type="evidence" value="ECO:0007669"/>
    <property type="project" value="UniProtKB-SubCell"/>
</dbReference>
<keyword evidence="5 6" id="KW-0472">Membrane</keyword>
<evidence type="ECO:0000256" key="3">
    <source>
        <dbReference type="ARBA" id="ARBA00022692"/>
    </source>
</evidence>
<evidence type="ECO:0000256" key="5">
    <source>
        <dbReference type="ARBA" id="ARBA00023136"/>
    </source>
</evidence>
<evidence type="ECO:0000313" key="8">
    <source>
        <dbReference type="EMBL" id="MSS44003.1"/>
    </source>
</evidence>
<dbReference type="InterPro" id="IPR018461">
    <property type="entry name" value="Na/H_Antiport_NhaC-like_C"/>
</dbReference>
<evidence type="ECO:0000313" key="9">
    <source>
        <dbReference type="Proteomes" id="UP000462760"/>
    </source>
</evidence>
<organism evidence="8 9">
    <name type="scientific">Anaerosalibacter bizertensis</name>
    <dbReference type="NCBI Taxonomy" id="932217"/>
    <lineage>
        <taxon>Bacteria</taxon>
        <taxon>Bacillati</taxon>
        <taxon>Bacillota</taxon>
        <taxon>Tissierellia</taxon>
        <taxon>Tissierellales</taxon>
        <taxon>Sporanaerobacteraceae</taxon>
        <taxon>Anaerosalibacter</taxon>
    </lineage>
</organism>
<evidence type="ECO:0000256" key="2">
    <source>
        <dbReference type="ARBA" id="ARBA00022475"/>
    </source>
</evidence>
<protein>
    <recommendedName>
        <fullName evidence="7">Na+/H+ antiporter NhaC-like C-terminal domain-containing protein</fullName>
    </recommendedName>
</protein>